<organism evidence="1 2">
    <name type="scientific">Periconia digitata</name>
    <dbReference type="NCBI Taxonomy" id="1303443"/>
    <lineage>
        <taxon>Eukaryota</taxon>
        <taxon>Fungi</taxon>
        <taxon>Dikarya</taxon>
        <taxon>Ascomycota</taxon>
        <taxon>Pezizomycotina</taxon>
        <taxon>Dothideomycetes</taxon>
        <taxon>Pleosporomycetidae</taxon>
        <taxon>Pleosporales</taxon>
        <taxon>Massarineae</taxon>
        <taxon>Periconiaceae</taxon>
        <taxon>Periconia</taxon>
    </lineage>
</organism>
<reference evidence="1" key="1">
    <citation type="submission" date="2023-01" db="EMBL/GenBank/DDBJ databases">
        <authorList>
            <person name="Van Ghelder C."/>
            <person name="Rancurel C."/>
        </authorList>
    </citation>
    <scope>NUCLEOTIDE SEQUENCE</scope>
    <source>
        <strain evidence="1">CNCM I-4278</strain>
    </source>
</reference>
<gene>
    <name evidence="1" type="ORF">PDIGIT_LOCUS6153</name>
</gene>
<comment type="caution">
    <text evidence="1">The sequence shown here is derived from an EMBL/GenBank/DDBJ whole genome shotgun (WGS) entry which is preliminary data.</text>
</comment>
<evidence type="ECO:0000313" key="2">
    <source>
        <dbReference type="Proteomes" id="UP001152607"/>
    </source>
</evidence>
<accession>A0A9W4UDP5</accession>
<keyword evidence="2" id="KW-1185">Reference proteome</keyword>
<sequence length="253" mass="27910">MLHSHRHLHVCDHSTGTTLRSGWCRLSGRILLHLLCSGNSPCMKDDWGCVWRSDAGIGRVAAGWAASIARITSDTTCCNKLEFARPLMLMYACNQGSRKTTCTAPQNAAHNPAPLCCRRLCSFAYDERRGTPEDIRCRDAPKPRSGPRCFGRGLEEMAGRRLRAEGLSLPGEMPRPCASCPLCSLDFAAVLSFSWSFFPLPRSLPSFGLGSQRNARAKAFALCIPFLLLCQEGGMHMSKGAFHLTQHVLYSMF</sequence>
<dbReference type="Proteomes" id="UP001152607">
    <property type="component" value="Unassembled WGS sequence"/>
</dbReference>
<protein>
    <submittedName>
        <fullName evidence="1">Uncharacterized protein</fullName>
    </submittedName>
</protein>
<name>A0A9W4UDP5_9PLEO</name>
<proteinExistence type="predicted"/>
<dbReference type="EMBL" id="CAOQHR010000004">
    <property type="protein sequence ID" value="CAI6333117.1"/>
    <property type="molecule type" value="Genomic_DNA"/>
</dbReference>
<evidence type="ECO:0000313" key="1">
    <source>
        <dbReference type="EMBL" id="CAI6333117.1"/>
    </source>
</evidence>
<dbReference type="AlphaFoldDB" id="A0A9W4UDP5"/>